<name>A0A1D8RDZ6_9STRA</name>
<dbReference type="InterPro" id="IPR019656">
    <property type="entry name" value="Uncharacterised_Ycf34"/>
</dbReference>
<keyword evidence="1" id="KW-0150">Chloroplast</keyword>
<keyword evidence="1" id="KW-0934">Plastid</keyword>
<protein>
    <submittedName>
        <fullName evidence="1">Uncharacterized protein</fullName>
    </submittedName>
</protein>
<proteinExistence type="predicted"/>
<evidence type="ECO:0000313" key="1">
    <source>
        <dbReference type="EMBL" id="AOW70948.1"/>
    </source>
</evidence>
<reference evidence="1" key="1">
    <citation type="submission" date="2016-09" db="EMBL/GenBank/DDBJ databases">
        <title>The plastid genome of some eustigmatophyte algae harbours a bacteria-derived six-gene cluster for biosynthesis of a novel secondary metabolite.</title>
        <authorList>
            <person name="Yurchenko T."/>
            <person name="Sevcikova T."/>
            <person name="Strnad H."/>
            <person name="Butenko A."/>
            <person name="Elias M."/>
        </authorList>
    </citation>
    <scope>NUCLEOTIDE SEQUENCE</scope>
</reference>
<dbReference type="Pfam" id="PF10718">
    <property type="entry name" value="Ycf34"/>
    <property type="match status" value="1"/>
</dbReference>
<accession>A0A1D8RDZ6</accession>
<organism evidence="1">
    <name type="scientific">Vischeria sp. CAUP Q 202</name>
    <dbReference type="NCBI Taxonomy" id="1805947"/>
    <lineage>
        <taxon>Eukaryota</taxon>
        <taxon>Sar</taxon>
        <taxon>Stramenopiles</taxon>
        <taxon>Ochrophyta</taxon>
        <taxon>Eustigmatophyceae</taxon>
        <taxon>Eustigmatales</taxon>
        <taxon>Chlorobotryaceae</taxon>
        <taxon>Vischeria</taxon>
    </lineage>
</organism>
<dbReference type="EMBL" id="KX839261">
    <property type="protein sequence ID" value="AOW70948.1"/>
    <property type="molecule type" value="Genomic_DNA"/>
</dbReference>
<dbReference type="AlphaFoldDB" id="A0A1D8RDZ6"/>
<sequence>MCICINCAFYKTCWIKKGINKIPKNYVNISLNTNITIKKNMDSYTKRSMYMKILLNKFIFKEKYELDIIECESFCEKPGYWIK</sequence>
<geneLocation type="chloroplast" evidence="1"/>
<gene>
    <name evidence="1" type="primary">ycf34</name>
</gene>